<name>A0A853F0M5_9MICO</name>
<dbReference type="PANTHER" id="PTHR43163:SF6">
    <property type="entry name" value="DIPEPTIDE TRANSPORT SYSTEM PERMEASE PROTEIN DPPB-RELATED"/>
    <property type="match status" value="1"/>
</dbReference>
<dbReference type="InterPro" id="IPR045621">
    <property type="entry name" value="BPD_transp_1_N"/>
</dbReference>
<dbReference type="Proteomes" id="UP000561011">
    <property type="component" value="Unassembled WGS sequence"/>
</dbReference>
<dbReference type="PANTHER" id="PTHR43163">
    <property type="entry name" value="DIPEPTIDE TRANSPORT SYSTEM PERMEASE PROTEIN DPPB-RELATED"/>
    <property type="match status" value="1"/>
</dbReference>
<dbReference type="GO" id="GO:0071916">
    <property type="term" value="F:dipeptide transmembrane transporter activity"/>
    <property type="evidence" value="ECO:0007669"/>
    <property type="project" value="TreeGrafter"/>
</dbReference>
<evidence type="ECO:0000313" key="9">
    <source>
        <dbReference type="EMBL" id="NYS95063.1"/>
    </source>
</evidence>
<comment type="similarity">
    <text evidence="7">Belongs to the binding-protein-dependent transport system permease family.</text>
</comment>
<keyword evidence="4 7" id="KW-0812">Transmembrane</keyword>
<feature type="transmembrane region" description="Helical" evidence="7">
    <location>
        <begin position="176"/>
        <end position="195"/>
    </location>
</feature>
<dbReference type="SUPFAM" id="SSF161098">
    <property type="entry name" value="MetI-like"/>
    <property type="match status" value="1"/>
</dbReference>
<dbReference type="Pfam" id="PF00528">
    <property type="entry name" value="BPD_transp_1"/>
    <property type="match status" value="1"/>
</dbReference>
<keyword evidence="5 7" id="KW-1133">Transmembrane helix</keyword>
<dbReference type="InterPro" id="IPR000515">
    <property type="entry name" value="MetI-like"/>
</dbReference>
<feature type="transmembrane region" description="Helical" evidence="7">
    <location>
        <begin position="278"/>
        <end position="301"/>
    </location>
</feature>
<keyword evidence="6 7" id="KW-0472">Membrane</keyword>
<dbReference type="Pfam" id="PF19300">
    <property type="entry name" value="BPD_transp_1_N"/>
    <property type="match status" value="1"/>
</dbReference>
<dbReference type="CDD" id="cd06261">
    <property type="entry name" value="TM_PBP2"/>
    <property type="match status" value="1"/>
</dbReference>
<dbReference type="GO" id="GO:0005886">
    <property type="term" value="C:plasma membrane"/>
    <property type="evidence" value="ECO:0007669"/>
    <property type="project" value="UniProtKB-SubCell"/>
</dbReference>
<proteinExistence type="inferred from homology"/>
<evidence type="ECO:0000256" key="6">
    <source>
        <dbReference type="ARBA" id="ARBA00023136"/>
    </source>
</evidence>
<evidence type="ECO:0000256" key="7">
    <source>
        <dbReference type="RuleBase" id="RU363032"/>
    </source>
</evidence>
<dbReference type="RefSeq" id="WP_179914293.1">
    <property type="nucleotide sequence ID" value="NZ_JACBYE010000053.1"/>
</dbReference>
<evidence type="ECO:0000256" key="2">
    <source>
        <dbReference type="ARBA" id="ARBA00022448"/>
    </source>
</evidence>
<dbReference type="Gene3D" id="1.10.3720.10">
    <property type="entry name" value="MetI-like"/>
    <property type="match status" value="1"/>
</dbReference>
<comment type="subcellular location">
    <subcellularLocation>
        <location evidence="1 7">Cell membrane</location>
        <topology evidence="1 7">Multi-pass membrane protein</topology>
    </subcellularLocation>
</comment>
<reference evidence="9 10" key="1">
    <citation type="submission" date="2020-07" db="EMBL/GenBank/DDBJ databases">
        <title>MOT database genomes.</title>
        <authorList>
            <person name="Joseph S."/>
            <person name="Aduse-Opoku J."/>
            <person name="Hashim A."/>
            <person name="Wade W."/>
            <person name="Curtis M."/>
        </authorList>
    </citation>
    <scope>NUCLEOTIDE SEQUENCE [LARGE SCALE GENOMIC DNA]</scope>
    <source>
        <strain evidence="9 10">DSM 100099</strain>
    </source>
</reference>
<feature type="transmembrane region" description="Helical" evidence="7">
    <location>
        <begin position="12"/>
        <end position="31"/>
    </location>
</feature>
<accession>A0A853F0M5</accession>
<feature type="transmembrane region" description="Helical" evidence="7">
    <location>
        <begin position="232"/>
        <end position="258"/>
    </location>
</feature>
<keyword evidence="3" id="KW-1003">Cell membrane</keyword>
<sequence length="312" mass="32903">MTRGSLRWLRRTALTVVPVVVGVVLATFFLLRLVPGGPAAAILGDQATDQAVADLEAELGLDRPLLAQLWSFVVSVVVHGDSGTSLLYGVPTRGLILDRVGVSLEIVALSVVFTVVLVVPLALLAALHKDRAIDHVIRVVPAVGLAMPTFWVGLLLILVFAVNLGWLPAGGGDQGIRSLVLPAAAVAVSLTPVLVRTLRAQLLEVLDADFVATLTAAGLPRRRVLVHVLRNAALPTVTLFGLNIAYMIGGTLVVERVFAINGLGALMFDSIGSRDFPVVQGVALFCAVLVVLVTVLTDLVVNRLDPRTRIAA</sequence>
<dbReference type="EMBL" id="JACBYE010000053">
    <property type="protein sequence ID" value="NYS95063.1"/>
    <property type="molecule type" value="Genomic_DNA"/>
</dbReference>
<organism evidence="9 10">
    <name type="scientific">Sanguibacter inulinus</name>
    <dbReference type="NCBI Taxonomy" id="60922"/>
    <lineage>
        <taxon>Bacteria</taxon>
        <taxon>Bacillati</taxon>
        <taxon>Actinomycetota</taxon>
        <taxon>Actinomycetes</taxon>
        <taxon>Micrococcales</taxon>
        <taxon>Sanguibacteraceae</taxon>
        <taxon>Sanguibacter</taxon>
    </lineage>
</organism>
<feature type="transmembrane region" description="Helical" evidence="7">
    <location>
        <begin position="139"/>
        <end position="164"/>
    </location>
</feature>
<evidence type="ECO:0000256" key="5">
    <source>
        <dbReference type="ARBA" id="ARBA00022989"/>
    </source>
</evidence>
<keyword evidence="2 7" id="KW-0813">Transport</keyword>
<evidence type="ECO:0000256" key="1">
    <source>
        <dbReference type="ARBA" id="ARBA00004651"/>
    </source>
</evidence>
<dbReference type="PROSITE" id="PS50928">
    <property type="entry name" value="ABC_TM1"/>
    <property type="match status" value="1"/>
</dbReference>
<evidence type="ECO:0000259" key="8">
    <source>
        <dbReference type="PROSITE" id="PS50928"/>
    </source>
</evidence>
<protein>
    <submittedName>
        <fullName evidence="9">ABC transporter permease</fullName>
    </submittedName>
</protein>
<evidence type="ECO:0000313" key="10">
    <source>
        <dbReference type="Proteomes" id="UP000561011"/>
    </source>
</evidence>
<dbReference type="InterPro" id="IPR035906">
    <property type="entry name" value="MetI-like_sf"/>
</dbReference>
<comment type="caution">
    <text evidence="9">The sequence shown here is derived from an EMBL/GenBank/DDBJ whole genome shotgun (WGS) entry which is preliminary data.</text>
</comment>
<keyword evidence="10" id="KW-1185">Reference proteome</keyword>
<evidence type="ECO:0000256" key="3">
    <source>
        <dbReference type="ARBA" id="ARBA00022475"/>
    </source>
</evidence>
<dbReference type="AlphaFoldDB" id="A0A853F0M5"/>
<gene>
    <name evidence="9" type="ORF">HZZ10_16215</name>
</gene>
<feature type="domain" description="ABC transmembrane type-1" evidence="8">
    <location>
        <begin position="100"/>
        <end position="301"/>
    </location>
</feature>
<feature type="transmembrane region" description="Helical" evidence="7">
    <location>
        <begin position="106"/>
        <end position="127"/>
    </location>
</feature>
<evidence type="ECO:0000256" key="4">
    <source>
        <dbReference type="ARBA" id="ARBA00022692"/>
    </source>
</evidence>